<name>A0A4P9YZ66_9FUNG</name>
<sequence>MYAMTQSVPRADPCPFHQVLATTPHGQLFQRHIAALYGLAVEEEEEDGPVPKASTVKTFSDCEYHTYQLPATSSGQHGIATVVYCFDRDARTSELSLGAIHLTGSSMPMRQFALPGNIELSMTGRQVVAALGEPERKGGPTSSASGVWMAWDRTGIQVELSAIDWEHPDATIREIILYRPAV</sequence>
<gene>
    <name evidence="1" type="ORF">SYNPS1DRAFT_29373</name>
</gene>
<reference evidence="2" key="1">
    <citation type="journal article" date="2018" name="Nat. Microbiol.">
        <title>Leveraging single-cell genomics to expand the fungal tree of life.</title>
        <authorList>
            <person name="Ahrendt S.R."/>
            <person name="Quandt C.A."/>
            <person name="Ciobanu D."/>
            <person name="Clum A."/>
            <person name="Salamov A."/>
            <person name="Andreopoulos B."/>
            <person name="Cheng J.F."/>
            <person name="Woyke T."/>
            <person name="Pelin A."/>
            <person name="Henrissat B."/>
            <person name="Reynolds N.K."/>
            <person name="Benny G.L."/>
            <person name="Smith M.E."/>
            <person name="James T.Y."/>
            <person name="Grigoriev I.V."/>
        </authorList>
    </citation>
    <scope>NUCLEOTIDE SEQUENCE [LARGE SCALE GENOMIC DNA]</scope>
    <source>
        <strain evidence="2">Benny S71-1</strain>
    </source>
</reference>
<dbReference type="OrthoDB" id="2224399at2759"/>
<evidence type="ECO:0000313" key="1">
    <source>
        <dbReference type="EMBL" id="RKP24882.1"/>
    </source>
</evidence>
<keyword evidence="2" id="KW-1185">Reference proteome</keyword>
<proteinExistence type="predicted"/>
<dbReference type="Proteomes" id="UP000278143">
    <property type="component" value="Unassembled WGS sequence"/>
</dbReference>
<dbReference type="EMBL" id="KZ989989">
    <property type="protein sequence ID" value="RKP24882.1"/>
    <property type="molecule type" value="Genomic_DNA"/>
</dbReference>
<accession>A0A4P9YZ66</accession>
<dbReference type="AlphaFoldDB" id="A0A4P9YZ66"/>
<evidence type="ECO:0000313" key="2">
    <source>
        <dbReference type="Proteomes" id="UP000278143"/>
    </source>
</evidence>
<organism evidence="1 2">
    <name type="scientific">Syncephalis pseudoplumigaleata</name>
    <dbReference type="NCBI Taxonomy" id="1712513"/>
    <lineage>
        <taxon>Eukaryota</taxon>
        <taxon>Fungi</taxon>
        <taxon>Fungi incertae sedis</taxon>
        <taxon>Zoopagomycota</taxon>
        <taxon>Zoopagomycotina</taxon>
        <taxon>Zoopagomycetes</taxon>
        <taxon>Zoopagales</taxon>
        <taxon>Piptocephalidaceae</taxon>
        <taxon>Syncephalis</taxon>
    </lineage>
</organism>
<protein>
    <submittedName>
        <fullName evidence="1">Uncharacterized protein</fullName>
    </submittedName>
</protein>